<dbReference type="Proteomes" id="UP000029843">
    <property type="component" value="Unassembled WGS sequence"/>
</dbReference>
<dbReference type="PANTHER" id="PTHR47019:SF1">
    <property type="entry name" value="LIPID II FLIPPASE MURJ"/>
    <property type="match status" value="1"/>
</dbReference>
<accession>A0A099KCD7</accession>
<evidence type="ECO:0000313" key="13">
    <source>
        <dbReference type="Proteomes" id="UP000029843"/>
    </source>
</evidence>
<feature type="transmembrane region" description="Helical" evidence="10">
    <location>
        <begin position="115"/>
        <end position="141"/>
    </location>
</feature>
<dbReference type="GO" id="GO:0009252">
    <property type="term" value="P:peptidoglycan biosynthetic process"/>
    <property type="evidence" value="ECO:0007669"/>
    <property type="project" value="UniProtKB-UniRule"/>
</dbReference>
<keyword evidence="10" id="KW-0997">Cell inner membrane</keyword>
<evidence type="ECO:0000256" key="8">
    <source>
        <dbReference type="ARBA" id="ARBA00060041"/>
    </source>
</evidence>
<dbReference type="GO" id="GO:0015648">
    <property type="term" value="F:lipid-linked peptidoglycan transporter activity"/>
    <property type="evidence" value="ECO:0007669"/>
    <property type="project" value="UniProtKB-UniRule"/>
</dbReference>
<feature type="transmembrane region" description="Helical" evidence="10">
    <location>
        <begin position="161"/>
        <end position="182"/>
    </location>
</feature>
<sequence>MQIEADYGDVFLSKKLIKSGLIVSVMTLVSRVLGLIRDVVIANVMGTGLMADVFLFANKIPNFLRRLFAEGAFAQAFVPVLSEYQVKDEQQAEEEGKQNNHEKTRILIGQVSGTLGVIITGVTLFGMLASPLFVMLFGFGWFADWYSDAPGGEKFTLASNLLSITFPYLWFISFAALSGAVLNTMGRFAVAAFTPVLLNIAIISMAIFGAPYTQSPAHALAWGVFLGGLIQFLFQIPFLYKTGMLVKPKWSWHSEGVSKIRKLIVPALFGVSVTQINLLLDTLIASFLITGSISWLYYADRLLEFPLGLFGIGIATVVLPSLSKLHSNNSPEEFSATIDWGIRVISLFGWPALAGLMVLAQPIIMVLFMRGEFSQHDVIQVSMALFAYLSGLLSFMFIKILAPGYYARQDTKTPVKIGIKAMVANMFFNLMLAPFLGYVGLALATTLSATLNAWLLYRGLKAKGVYELPTKTLIFIGKLVLSALVMVLVVYQLSSEFEVWLAMNFLKQVEQLTLCILAGVASYLVMIILLGVRLSDFKVIKR</sequence>
<name>A0A099KCD7_COLPS</name>
<dbReference type="UniPathway" id="UPA00219"/>
<evidence type="ECO:0000256" key="2">
    <source>
        <dbReference type="ARBA" id="ARBA00022475"/>
    </source>
</evidence>
<proteinExistence type="inferred from homology"/>
<feature type="transmembrane region" description="Helical" evidence="10">
    <location>
        <begin position="344"/>
        <end position="369"/>
    </location>
</feature>
<feature type="transmembrane region" description="Helical" evidence="10">
    <location>
        <begin position="511"/>
        <end position="532"/>
    </location>
</feature>
<evidence type="ECO:0000256" key="11">
    <source>
        <dbReference type="PIRNR" id="PIRNR002869"/>
    </source>
</evidence>
<dbReference type="PATRIC" id="fig|28229.4.peg.4128"/>
<keyword evidence="4 10" id="KW-0133">Cell shape</keyword>
<keyword evidence="10 11" id="KW-0813">Transport</keyword>
<feature type="transmembrane region" description="Helical" evidence="10">
    <location>
        <begin position="381"/>
        <end position="402"/>
    </location>
</feature>
<reference evidence="12 13" key="1">
    <citation type="submission" date="2014-08" db="EMBL/GenBank/DDBJ databases">
        <title>Genomic and Phenotypic Diversity of Colwellia psychrerythraea strains from Disparate Marine Basins.</title>
        <authorList>
            <person name="Techtmann S.M."/>
            <person name="Stelling S.C."/>
            <person name="Utturkar S.M."/>
            <person name="Alshibli N."/>
            <person name="Harris A."/>
            <person name="Brown S.D."/>
            <person name="Hazen T.C."/>
        </authorList>
    </citation>
    <scope>NUCLEOTIDE SEQUENCE [LARGE SCALE GENOMIC DNA]</scope>
    <source>
        <strain evidence="12 13">ND2E</strain>
    </source>
</reference>
<dbReference type="HAMAP" id="MF_02078">
    <property type="entry name" value="MurJ_MviN"/>
    <property type="match status" value="1"/>
</dbReference>
<evidence type="ECO:0000313" key="12">
    <source>
        <dbReference type="EMBL" id="KGJ87238.1"/>
    </source>
</evidence>
<comment type="function">
    <text evidence="8 10 11">Involved in peptidoglycan biosynthesis. Transports lipid-linked peptidoglycan precursors from the inner to the outer leaflet of the cytoplasmic membrane.</text>
</comment>
<dbReference type="GO" id="GO:0071555">
    <property type="term" value="P:cell wall organization"/>
    <property type="evidence" value="ECO:0007669"/>
    <property type="project" value="UniProtKB-UniRule"/>
</dbReference>
<evidence type="ECO:0000256" key="10">
    <source>
        <dbReference type="HAMAP-Rule" id="MF_02078"/>
    </source>
</evidence>
<keyword evidence="10 11" id="KW-0961">Cell wall biogenesis/degradation</keyword>
<comment type="subcellular location">
    <subcellularLocation>
        <location evidence="10">Cell inner membrane</location>
        <topology evidence="10">Multi-pass membrane protein</topology>
    </subcellularLocation>
    <subcellularLocation>
        <location evidence="1">Cell membrane</location>
        <topology evidence="1">Multi-pass membrane protein</topology>
    </subcellularLocation>
</comment>
<comment type="pathway">
    <text evidence="10">Cell wall biogenesis; peptidoglycan biosynthesis.</text>
</comment>
<evidence type="ECO:0000256" key="3">
    <source>
        <dbReference type="ARBA" id="ARBA00022692"/>
    </source>
</evidence>
<feature type="transmembrane region" description="Helical" evidence="10">
    <location>
        <begin position="189"/>
        <end position="213"/>
    </location>
</feature>
<feature type="transmembrane region" description="Helical" evidence="10">
    <location>
        <begin position="438"/>
        <end position="460"/>
    </location>
</feature>
<feature type="transmembrane region" description="Helical" evidence="10">
    <location>
        <begin position="39"/>
        <end position="57"/>
    </location>
</feature>
<gene>
    <name evidence="10" type="primary">murJ</name>
    <name evidence="12" type="ORF">ND2E_0645</name>
</gene>
<feature type="transmembrane region" description="Helical" evidence="10">
    <location>
        <begin position="278"/>
        <end position="299"/>
    </location>
</feature>
<dbReference type="AlphaFoldDB" id="A0A099KCD7"/>
<keyword evidence="7 10" id="KW-0472">Membrane</keyword>
<dbReference type="PRINTS" id="PR01806">
    <property type="entry name" value="VIRFACTRMVIN"/>
</dbReference>
<dbReference type="PIRSF" id="PIRSF002869">
    <property type="entry name" value="MviN"/>
    <property type="match status" value="1"/>
</dbReference>
<keyword evidence="2 10" id="KW-1003">Cell membrane</keyword>
<feature type="transmembrane region" description="Helical" evidence="10">
    <location>
        <begin position="472"/>
        <end position="491"/>
    </location>
</feature>
<organism evidence="12 13">
    <name type="scientific">Colwellia psychrerythraea</name>
    <name type="common">Vibrio psychroerythus</name>
    <dbReference type="NCBI Taxonomy" id="28229"/>
    <lineage>
        <taxon>Bacteria</taxon>
        <taxon>Pseudomonadati</taxon>
        <taxon>Pseudomonadota</taxon>
        <taxon>Gammaproteobacteria</taxon>
        <taxon>Alteromonadales</taxon>
        <taxon>Colwelliaceae</taxon>
        <taxon>Colwellia</taxon>
    </lineage>
</organism>
<keyword evidence="6 10" id="KW-1133">Transmembrane helix</keyword>
<dbReference type="Pfam" id="PF03023">
    <property type="entry name" value="MurJ"/>
    <property type="match status" value="1"/>
</dbReference>
<evidence type="ECO:0000256" key="1">
    <source>
        <dbReference type="ARBA" id="ARBA00004651"/>
    </source>
</evidence>
<dbReference type="OrthoDB" id="9816572at2"/>
<dbReference type="GO" id="GO:0034204">
    <property type="term" value="P:lipid translocation"/>
    <property type="evidence" value="ECO:0007669"/>
    <property type="project" value="TreeGrafter"/>
</dbReference>
<dbReference type="CDD" id="cd13123">
    <property type="entry name" value="MATE_MurJ_like"/>
    <property type="match status" value="1"/>
</dbReference>
<dbReference type="PANTHER" id="PTHR47019">
    <property type="entry name" value="LIPID II FLIPPASE MURJ"/>
    <property type="match status" value="1"/>
</dbReference>
<comment type="caution">
    <text evidence="12">The sequence shown here is derived from an EMBL/GenBank/DDBJ whole genome shotgun (WGS) entry which is preliminary data.</text>
</comment>
<dbReference type="GO" id="GO:0008360">
    <property type="term" value="P:regulation of cell shape"/>
    <property type="evidence" value="ECO:0007669"/>
    <property type="project" value="UniProtKB-UniRule"/>
</dbReference>
<dbReference type="InterPro" id="IPR051050">
    <property type="entry name" value="Lipid_II_flippase_MurJ/MviN"/>
</dbReference>
<dbReference type="NCBIfam" id="TIGR01695">
    <property type="entry name" value="murJ_mviN"/>
    <property type="match status" value="1"/>
</dbReference>
<feature type="transmembrane region" description="Helical" evidence="10">
    <location>
        <begin position="219"/>
        <end position="240"/>
    </location>
</feature>
<evidence type="ECO:0000256" key="5">
    <source>
        <dbReference type="ARBA" id="ARBA00022984"/>
    </source>
</evidence>
<feature type="transmembrane region" description="Helical" evidence="10">
    <location>
        <begin position="305"/>
        <end position="323"/>
    </location>
</feature>
<dbReference type="GO" id="GO:0005886">
    <property type="term" value="C:plasma membrane"/>
    <property type="evidence" value="ECO:0007669"/>
    <property type="project" value="UniProtKB-SubCell"/>
</dbReference>
<dbReference type="EMBL" id="JQED01000055">
    <property type="protein sequence ID" value="KGJ87238.1"/>
    <property type="molecule type" value="Genomic_DNA"/>
</dbReference>
<dbReference type="InterPro" id="IPR004268">
    <property type="entry name" value="MurJ"/>
</dbReference>
<evidence type="ECO:0000256" key="6">
    <source>
        <dbReference type="ARBA" id="ARBA00022989"/>
    </source>
</evidence>
<evidence type="ECO:0000256" key="7">
    <source>
        <dbReference type="ARBA" id="ARBA00023136"/>
    </source>
</evidence>
<comment type="similarity">
    <text evidence="9 10 11">Belongs to the MurJ/MviN family.</text>
</comment>
<keyword evidence="5 10" id="KW-0573">Peptidoglycan synthesis</keyword>
<protein>
    <recommendedName>
        <fullName evidence="10">Probable lipid II flippase MurJ</fullName>
    </recommendedName>
</protein>
<keyword evidence="3 10" id="KW-0812">Transmembrane</keyword>
<evidence type="ECO:0000256" key="4">
    <source>
        <dbReference type="ARBA" id="ARBA00022960"/>
    </source>
</evidence>
<evidence type="ECO:0000256" key="9">
    <source>
        <dbReference type="ARBA" id="ARBA00061532"/>
    </source>
</evidence>